<keyword evidence="2" id="KW-0012">Acyltransferase</keyword>
<organism evidence="5 6">
    <name type="scientific">Bifidobacterium animalis subsp. lactis</name>
    <name type="common">Bifidobacterium lactis</name>
    <dbReference type="NCBI Taxonomy" id="302911"/>
    <lineage>
        <taxon>Bacteria</taxon>
        <taxon>Bacillati</taxon>
        <taxon>Actinomycetota</taxon>
        <taxon>Actinomycetes</taxon>
        <taxon>Bifidobacteriales</taxon>
        <taxon>Bifidobacteriaceae</taxon>
        <taxon>Bifidobacterium</taxon>
    </lineage>
</organism>
<gene>
    <name evidence="5" type="ORF">PG2011B_0378</name>
</gene>
<name>A0A8B3RKS0_BIFAN</name>
<protein>
    <submittedName>
        <fullName evidence="5">Acetyltransferase</fullName>
    </submittedName>
</protein>
<comment type="caution">
    <text evidence="5">The sequence shown here is derived from an EMBL/GenBank/DDBJ whole genome shotgun (WGS) entry which is preliminary data.</text>
</comment>
<dbReference type="AlphaFoldDB" id="A0A8B3RKS0"/>
<dbReference type="Gene3D" id="3.40.630.30">
    <property type="match status" value="1"/>
</dbReference>
<sequence>MDGCRLKIYRQNGIACRRKKLTAWHNVGMSVFQALHDVMKRRRNSAFTAPLTLKSPAGSPDLTLRTMDAADQEEWGRLRSVNERWLAPWESSDPHGTEPLTFKSWVNRQREEEREGTSIIFLMEHEGEIVGQISLGAIYPGPMRTGIIGYWIDEDHAGRGLTPLAVAMLADWALLDPTGPQLHRLEIDIVPENERSRRVVQKVGAKYEGLRRQYMYVHGEWRDHESYSLLDTDVPQGFVHRLLGDTPGESLHNLS</sequence>
<dbReference type="InterPro" id="IPR000182">
    <property type="entry name" value="GNAT_dom"/>
</dbReference>
<dbReference type="EMBL" id="RSCO01000013">
    <property type="protein sequence ID" value="RYM96181.1"/>
    <property type="molecule type" value="Genomic_DNA"/>
</dbReference>
<evidence type="ECO:0000256" key="2">
    <source>
        <dbReference type="ARBA" id="ARBA00023315"/>
    </source>
</evidence>
<dbReference type="PANTHER" id="PTHR43792">
    <property type="entry name" value="GNAT FAMILY, PUTATIVE (AFU_ORTHOLOGUE AFUA_3G00765)-RELATED-RELATED"/>
    <property type="match status" value="1"/>
</dbReference>
<dbReference type="InterPro" id="IPR016181">
    <property type="entry name" value="Acyl_CoA_acyltransferase"/>
</dbReference>
<dbReference type="GO" id="GO:0008999">
    <property type="term" value="F:protein-N-terminal-alanine acetyltransferase activity"/>
    <property type="evidence" value="ECO:0007669"/>
    <property type="project" value="TreeGrafter"/>
</dbReference>
<keyword evidence="1 5" id="KW-0808">Transferase</keyword>
<evidence type="ECO:0000313" key="5">
    <source>
        <dbReference type="EMBL" id="RYM96181.1"/>
    </source>
</evidence>
<dbReference type="Pfam" id="PF13302">
    <property type="entry name" value="Acetyltransf_3"/>
    <property type="match status" value="1"/>
</dbReference>
<comment type="similarity">
    <text evidence="3">Belongs to the acetyltransferase family. RimJ subfamily.</text>
</comment>
<evidence type="ECO:0000256" key="1">
    <source>
        <dbReference type="ARBA" id="ARBA00022679"/>
    </source>
</evidence>
<dbReference type="PANTHER" id="PTHR43792:SF8">
    <property type="entry name" value="[RIBOSOMAL PROTEIN US5]-ALANINE N-ACETYLTRANSFERASE"/>
    <property type="match status" value="1"/>
</dbReference>
<dbReference type="CDD" id="cd04301">
    <property type="entry name" value="NAT_SF"/>
    <property type="match status" value="1"/>
</dbReference>
<accession>A0A8B3RKS0</accession>
<evidence type="ECO:0000313" key="6">
    <source>
        <dbReference type="Proteomes" id="UP000293613"/>
    </source>
</evidence>
<proteinExistence type="inferred from homology"/>
<evidence type="ECO:0000259" key="4">
    <source>
        <dbReference type="PROSITE" id="PS51186"/>
    </source>
</evidence>
<dbReference type="InterPro" id="IPR051531">
    <property type="entry name" value="N-acetyltransferase"/>
</dbReference>
<dbReference type="Proteomes" id="UP000293613">
    <property type="component" value="Unassembled WGS sequence"/>
</dbReference>
<feature type="domain" description="N-acetyltransferase" evidence="4">
    <location>
        <begin position="62"/>
        <end position="223"/>
    </location>
</feature>
<reference evidence="5 6" key="1">
    <citation type="journal article" date="2019" name="Appl. Environ. Microbiol.">
        <title>Dissecting the evolutionary development of the Bifidobacterium animalis species through comparative genomics analyses.</title>
        <authorList>
            <person name="Lugli G.A."/>
            <person name="Mancino W."/>
            <person name="Milani C."/>
            <person name="Duranti S."/>
            <person name="Mancabelli L."/>
            <person name="Napoli S."/>
            <person name="Mangifesta M."/>
            <person name="Viappiani A."/>
            <person name="Anzalone R."/>
            <person name="Longhi G."/>
            <person name="van Sinderen D."/>
            <person name="Ventura M."/>
            <person name="Turroni F."/>
        </authorList>
    </citation>
    <scope>NUCLEOTIDE SEQUENCE [LARGE SCALE GENOMIC DNA]</scope>
    <source>
        <strain evidence="5 6">2011B</strain>
    </source>
</reference>
<evidence type="ECO:0000256" key="3">
    <source>
        <dbReference type="ARBA" id="ARBA00038502"/>
    </source>
</evidence>
<dbReference type="SUPFAM" id="SSF55729">
    <property type="entry name" value="Acyl-CoA N-acyltransferases (Nat)"/>
    <property type="match status" value="1"/>
</dbReference>
<dbReference type="PROSITE" id="PS51186">
    <property type="entry name" value="GNAT"/>
    <property type="match status" value="1"/>
</dbReference>
<dbReference type="GO" id="GO:0005737">
    <property type="term" value="C:cytoplasm"/>
    <property type="evidence" value="ECO:0007669"/>
    <property type="project" value="TreeGrafter"/>
</dbReference>